<gene>
    <name evidence="3" type="ORF">PGB34_17895</name>
</gene>
<keyword evidence="4" id="KW-1185">Reference proteome</keyword>
<keyword evidence="1" id="KW-1133">Transmembrane helix</keyword>
<dbReference type="GO" id="GO:0005548">
    <property type="term" value="F:phospholipid transporter activity"/>
    <property type="evidence" value="ECO:0007669"/>
    <property type="project" value="TreeGrafter"/>
</dbReference>
<accession>A0AAE3NDI3</accession>
<dbReference type="PANTHER" id="PTHR30188">
    <property type="entry name" value="ABC TRANSPORTER PERMEASE PROTEIN-RELATED"/>
    <property type="match status" value="1"/>
</dbReference>
<dbReference type="NCBIfam" id="TIGR00056">
    <property type="entry name" value="MlaE family lipid ABC transporter permease subunit"/>
    <property type="match status" value="1"/>
</dbReference>
<comment type="caution">
    <text evidence="3">The sequence shown here is derived from an EMBL/GenBank/DDBJ whole genome shotgun (WGS) entry which is preliminary data.</text>
</comment>
<dbReference type="EMBL" id="JAQIPB010000009">
    <property type="protein sequence ID" value="MDA7418242.1"/>
    <property type="molecule type" value="Genomic_DNA"/>
</dbReference>
<feature type="transmembrane region" description="Helical" evidence="1">
    <location>
        <begin position="177"/>
        <end position="203"/>
    </location>
</feature>
<organism evidence="3 4">
    <name type="scientific">Xenophilus arseniciresistens</name>
    <dbReference type="NCBI Taxonomy" id="1283306"/>
    <lineage>
        <taxon>Bacteria</taxon>
        <taxon>Pseudomonadati</taxon>
        <taxon>Pseudomonadota</taxon>
        <taxon>Betaproteobacteria</taxon>
        <taxon>Burkholderiales</taxon>
        <taxon>Comamonadaceae</taxon>
        <taxon>Xenophilus</taxon>
    </lineage>
</organism>
<keyword evidence="1" id="KW-1003">Cell membrane</keyword>
<proteinExistence type="inferred from homology"/>
<dbReference type="InterPro" id="IPR030802">
    <property type="entry name" value="Permease_MalE"/>
</dbReference>
<dbReference type="Pfam" id="PF02405">
    <property type="entry name" value="MlaE"/>
    <property type="match status" value="1"/>
</dbReference>
<feature type="transmembrane region" description="Helical" evidence="1">
    <location>
        <begin position="367"/>
        <end position="388"/>
    </location>
</feature>
<name>A0AAE3NDI3_9BURK</name>
<keyword evidence="1" id="KW-0472">Membrane</keyword>
<reference evidence="3" key="1">
    <citation type="submission" date="2023-01" db="EMBL/GenBank/DDBJ databases">
        <title>Xenophilus mangrovi sp. nov., isolated from soil of Mangrove nature reserve.</title>
        <authorList>
            <person name="Xu S."/>
            <person name="Liu Z."/>
            <person name="Xu Y."/>
        </authorList>
    </citation>
    <scope>NUCLEOTIDE SEQUENCE</scope>
    <source>
        <strain evidence="3">YW8</strain>
    </source>
</reference>
<feature type="transmembrane region" description="Helical" evidence="1">
    <location>
        <begin position="327"/>
        <end position="346"/>
    </location>
</feature>
<keyword evidence="1" id="KW-0997">Cell inner membrane</keyword>
<evidence type="ECO:0000313" key="4">
    <source>
        <dbReference type="Proteomes" id="UP001212602"/>
    </source>
</evidence>
<protein>
    <submittedName>
        <fullName evidence="3">ABC transporter permease</fullName>
    </submittedName>
</protein>
<dbReference type="PANTHER" id="PTHR30188:SF3">
    <property type="entry name" value="ABC TRANSPORTER PERMEASE"/>
    <property type="match status" value="1"/>
</dbReference>
<feature type="transmembrane region" description="Helical" evidence="1">
    <location>
        <begin position="215"/>
        <end position="238"/>
    </location>
</feature>
<dbReference type="GO" id="GO:0043190">
    <property type="term" value="C:ATP-binding cassette (ABC) transporter complex"/>
    <property type="evidence" value="ECO:0007669"/>
    <property type="project" value="InterPro"/>
</dbReference>
<evidence type="ECO:0000256" key="1">
    <source>
        <dbReference type="RuleBase" id="RU362044"/>
    </source>
</evidence>
<dbReference type="Proteomes" id="UP001212602">
    <property type="component" value="Unassembled WGS sequence"/>
</dbReference>
<comment type="subcellular location">
    <subcellularLocation>
        <location evidence="1">Cell inner membrane</location>
        <topology evidence="1">Multi-pass membrane protein</topology>
    </subcellularLocation>
</comment>
<dbReference type="InterPro" id="IPR003453">
    <property type="entry name" value="ABC_MlaE_roteobac"/>
</dbReference>
<keyword evidence="1" id="KW-0812">Transmembrane</keyword>
<feature type="region of interest" description="Disordered" evidence="2">
    <location>
        <begin position="1"/>
        <end position="35"/>
    </location>
</feature>
<sequence length="394" mass="42019">MTEASRAQGNAPAPGADAPQLQRAQAEEHGPWAPSGRWTALAFAQPGAWEALERALQDSRQAQPGASQAWDLRGLAQLDHIGAQLLWNHWGQAWPAQLELNDSQRAVLEHVARFSASAPAGARLTPGQRWHAWLLRGPTLLRVGRDALTLLGQLVLDLGRFIRAPRRGPWRDISGHLYNTGATALPITALVGLLIGVVLAYLMSNQLRNFGAESFIVNILGLSLIRELGPVLAAVLIAGRSGSAMTAQIGVMRVTEELDAMRVMGIAHGFRLVMPRVLALAIAMPLIALWTSAAALIGGMFAAQLALDISPAFFIQQLPRAVPFSNIVLAMAKSVVFGMLIALIACHHGLRVEPNTDSLGRGTTSSVVTSITVVIVVDAIFAVLFRGVGFRAGG</sequence>
<dbReference type="AlphaFoldDB" id="A0AAE3NDI3"/>
<evidence type="ECO:0000313" key="3">
    <source>
        <dbReference type="EMBL" id="MDA7418242.1"/>
    </source>
</evidence>
<comment type="similarity">
    <text evidence="1">Belongs to the MlaE permease family.</text>
</comment>
<dbReference type="RefSeq" id="WP_271429461.1">
    <property type="nucleotide sequence ID" value="NZ_JAQIPB010000009.1"/>
</dbReference>
<feature type="transmembrane region" description="Helical" evidence="1">
    <location>
        <begin position="277"/>
        <end position="307"/>
    </location>
</feature>
<evidence type="ECO:0000256" key="2">
    <source>
        <dbReference type="SAM" id="MobiDB-lite"/>
    </source>
</evidence>